<proteinExistence type="predicted"/>
<dbReference type="InterPro" id="IPR027417">
    <property type="entry name" value="P-loop_NTPase"/>
</dbReference>
<dbReference type="KEGG" id="dli:dnl_04070"/>
<evidence type="ECO:0000259" key="1">
    <source>
        <dbReference type="Pfam" id="PF13175"/>
    </source>
</evidence>
<dbReference type="RefSeq" id="WP_207690081.1">
    <property type="nucleotide sequence ID" value="NZ_CP061799.1"/>
</dbReference>
<dbReference type="PANTHER" id="PTHR43581:SF4">
    <property type="entry name" value="ATP_GTP PHOSPHATASE"/>
    <property type="match status" value="1"/>
</dbReference>
<dbReference type="Proteomes" id="UP000663720">
    <property type="component" value="Chromosome"/>
</dbReference>
<dbReference type="InterPro" id="IPR041685">
    <property type="entry name" value="AAA_GajA/Old/RecF-like"/>
</dbReference>
<keyword evidence="2" id="KW-0378">Hydrolase</keyword>
<evidence type="ECO:0000313" key="2">
    <source>
        <dbReference type="EMBL" id="QTA78191.1"/>
    </source>
</evidence>
<dbReference type="SUPFAM" id="SSF52540">
    <property type="entry name" value="P-loop containing nucleoside triphosphate hydrolases"/>
    <property type="match status" value="1"/>
</dbReference>
<keyword evidence="3" id="KW-1185">Reference proteome</keyword>
<protein>
    <submittedName>
        <fullName evidence="2">NTP hydrolase p-loop-containing</fullName>
    </submittedName>
</protein>
<dbReference type="Pfam" id="PF13175">
    <property type="entry name" value="AAA_15"/>
    <property type="match status" value="1"/>
</dbReference>
<gene>
    <name evidence="2" type="ORF">dnl_04070</name>
</gene>
<dbReference type="GO" id="GO:0016787">
    <property type="term" value="F:hydrolase activity"/>
    <property type="evidence" value="ECO:0007669"/>
    <property type="project" value="UniProtKB-KW"/>
</dbReference>
<organism evidence="2 3">
    <name type="scientific">Desulfonema limicola</name>
    <dbReference type="NCBI Taxonomy" id="45656"/>
    <lineage>
        <taxon>Bacteria</taxon>
        <taxon>Pseudomonadati</taxon>
        <taxon>Thermodesulfobacteriota</taxon>
        <taxon>Desulfobacteria</taxon>
        <taxon>Desulfobacterales</taxon>
        <taxon>Desulfococcaceae</taxon>
        <taxon>Desulfonema</taxon>
    </lineage>
</organism>
<reference evidence="2" key="1">
    <citation type="journal article" date="2021" name="Microb. Physiol.">
        <title>Proteogenomic Insights into the Physiology of Marine, Sulfate-Reducing, Filamentous Desulfonema limicola and Desulfonema magnum.</title>
        <authorList>
            <person name="Schnaars V."/>
            <person name="Wohlbrand L."/>
            <person name="Scheve S."/>
            <person name="Hinrichs C."/>
            <person name="Reinhardt R."/>
            <person name="Rabus R."/>
        </authorList>
    </citation>
    <scope>NUCLEOTIDE SEQUENCE</scope>
    <source>
        <strain evidence="2">5ac10</strain>
    </source>
</reference>
<name>A0A975GEF8_9BACT</name>
<dbReference type="Gene3D" id="3.40.50.300">
    <property type="entry name" value="P-loop containing nucleotide triphosphate hydrolases"/>
    <property type="match status" value="1"/>
</dbReference>
<dbReference type="AlphaFoldDB" id="A0A975GEF8"/>
<dbReference type="PANTHER" id="PTHR43581">
    <property type="entry name" value="ATP/GTP PHOSPHATASE"/>
    <property type="match status" value="1"/>
</dbReference>
<evidence type="ECO:0000313" key="3">
    <source>
        <dbReference type="Proteomes" id="UP000663720"/>
    </source>
</evidence>
<feature type="domain" description="Endonuclease GajA/Old nuclease/RecF-like AAA" evidence="1">
    <location>
        <begin position="2"/>
        <end position="350"/>
    </location>
</feature>
<dbReference type="EMBL" id="CP061799">
    <property type="protein sequence ID" value="QTA78191.1"/>
    <property type="molecule type" value="Genomic_DNA"/>
</dbReference>
<accession>A0A975GEF8</accession>
<sequence>MQNIKITNFGPVKHVDLDVNEFIIFIGPQASGKSTISKCIYFFKSLKDDLLKYIIESIDNKSFDNPIISFSKKIRAKFLDFWGPTFHLTNLTLEYQYKENIYLSIGLKHGYVNPVFSQSFIEYFNSIISEAESYNEKISKRDIKFMSSSDFFAAESEKRNFLNRIENLISELFGDNKDLVFIPAGRSLLATVSEQIQSIHSHKLDYLMRSFADRIINSKPFFSKSLYELVTDKKKYTQEKIEFNNVYFAQKIIEDILKGEYRFDSEGEKLFFDSQKYVKLNYASSGQQEVIWILLLIFLLILEKKQVFIVFEEPEAHLYPEAQKDIVELISLLSNVKNNQIIITTHSPYILSSLNNLLYAYNIGQKKTKETKNIVDKRLWVNPKKLNAFFVSEGCIKNIIDDEFGLIKSEAIDSASNIINNIFNLLFDLDD</sequence>
<dbReference type="InterPro" id="IPR051396">
    <property type="entry name" value="Bact_Antivir_Def_Nuclease"/>
</dbReference>